<protein>
    <submittedName>
        <fullName evidence="4">Diguanylate cyclase</fullName>
        <ecNumber evidence="4">2.7.7.65</ecNumber>
    </submittedName>
</protein>
<dbReference type="SUPFAM" id="SSF55785">
    <property type="entry name" value="PYP-like sensor domain (PAS domain)"/>
    <property type="match status" value="1"/>
</dbReference>
<feature type="region of interest" description="Disordered" evidence="1">
    <location>
        <begin position="328"/>
        <end position="358"/>
    </location>
</feature>
<dbReference type="Pfam" id="PF00990">
    <property type="entry name" value="GGDEF"/>
    <property type="match status" value="1"/>
</dbReference>
<evidence type="ECO:0000313" key="5">
    <source>
        <dbReference type="Proteomes" id="UP001165423"/>
    </source>
</evidence>
<comment type="caution">
    <text evidence="4">The sequence shown here is derived from an EMBL/GenBank/DDBJ whole genome shotgun (WGS) entry which is preliminary data.</text>
</comment>
<feature type="domain" description="PAS" evidence="2">
    <location>
        <begin position="43"/>
        <end position="96"/>
    </location>
</feature>
<name>A0ABT0A722_9GAMM</name>
<dbReference type="Pfam" id="PF00989">
    <property type="entry name" value="PAS"/>
    <property type="match status" value="1"/>
</dbReference>
<dbReference type="PANTHER" id="PTHR44757:SF4">
    <property type="entry name" value="DIGUANYLATE CYCLASE DGCE-RELATED"/>
    <property type="match status" value="1"/>
</dbReference>
<dbReference type="InterPro" id="IPR043128">
    <property type="entry name" value="Rev_trsase/Diguanyl_cyclase"/>
</dbReference>
<dbReference type="InterPro" id="IPR052155">
    <property type="entry name" value="Biofilm_reg_signaling"/>
</dbReference>
<organism evidence="4 5">
    <name type="scientific">Cognatiluteimonas sedimenti</name>
    <dbReference type="NCBI Taxonomy" id="2927791"/>
    <lineage>
        <taxon>Bacteria</taxon>
        <taxon>Pseudomonadati</taxon>
        <taxon>Pseudomonadota</taxon>
        <taxon>Gammaproteobacteria</taxon>
        <taxon>Lysobacterales</taxon>
        <taxon>Lysobacteraceae</taxon>
        <taxon>Cognatiluteimonas</taxon>
    </lineage>
</organism>
<dbReference type="Gene3D" id="3.30.70.270">
    <property type="match status" value="1"/>
</dbReference>
<keyword evidence="5" id="KW-1185">Reference proteome</keyword>
<dbReference type="CDD" id="cd00130">
    <property type="entry name" value="PAS"/>
    <property type="match status" value="1"/>
</dbReference>
<dbReference type="PROSITE" id="PS50112">
    <property type="entry name" value="PAS"/>
    <property type="match status" value="1"/>
</dbReference>
<feature type="domain" description="GGDEF" evidence="3">
    <location>
        <begin position="199"/>
        <end position="332"/>
    </location>
</feature>
<dbReference type="InterPro" id="IPR000014">
    <property type="entry name" value="PAS"/>
</dbReference>
<reference evidence="4 5" key="1">
    <citation type="submission" date="2022-03" db="EMBL/GenBank/DDBJ databases">
        <title>Luteimonas soily sp. nov., a novel bacterium isolated from the soil.</title>
        <authorList>
            <person name="Zhang X."/>
        </authorList>
    </citation>
    <scope>NUCLEOTIDE SEQUENCE [LARGE SCALE GENOMIC DNA]</scope>
    <source>
        <strain evidence="4 5">50</strain>
    </source>
</reference>
<dbReference type="Gene3D" id="3.30.450.20">
    <property type="entry name" value="PAS domain"/>
    <property type="match status" value="1"/>
</dbReference>
<accession>A0ABT0A722</accession>
<dbReference type="GO" id="GO:0052621">
    <property type="term" value="F:diguanylate cyclase activity"/>
    <property type="evidence" value="ECO:0007669"/>
    <property type="project" value="UniProtKB-EC"/>
</dbReference>
<dbReference type="CDD" id="cd01949">
    <property type="entry name" value="GGDEF"/>
    <property type="match status" value="1"/>
</dbReference>
<evidence type="ECO:0000259" key="3">
    <source>
        <dbReference type="PROSITE" id="PS50887"/>
    </source>
</evidence>
<dbReference type="InterPro" id="IPR013767">
    <property type="entry name" value="PAS_fold"/>
</dbReference>
<keyword evidence="4" id="KW-0548">Nucleotidyltransferase</keyword>
<dbReference type="PROSITE" id="PS50887">
    <property type="entry name" value="GGDEF"/>
    <property type="match status" value="1"/>
</dbReference>
<proteinExistence type="predicted"/>
<dbReference type="SMART" id="SM00091">
    <property type="entry name" value="PAS"/>
    <property type="match status" value="1"/>
</dbReference>
<dbReference type="Proteomes" id="UP001165423">
    <property type="component" value="Unassembled WGS sequence"/>
</dbReference>
<evidence type="ECO:0000259" key="2">
    <source>
        <dbReference type="PROSITE" id="PS50112"/>
    </source>
</evidence>
<dbReference type="RefSeq" id="WP_243322613.1">
    <property type="nucleotide sequence ID" value="NZ_JALGCL010000005.1"/>
</dbReference>
<evidence type="ECO:0000256" key="1">
    <source>
        <dbReference type="SAM" id="MobiDB-lite"/>
    </source>
</evidence>
<dbReference type="SMART" id="SM00267">
    <property type="entry name" value="GGDEF"/>
    <property type="match status" value="1"/>
</dbReference>
<gene>
    <name evidence="4" type="ORF">MQC88_12585</name>
</gene>
<dbReference type="NCBIfam" id="TIGR00229">
    <property type="entry name" value="sensory_box"/>
    <property type="match status" value="1"/>
</dbReference>
<dbReference type="PANTHER" id="PTHR44757">
    <property type="entry name" value="DIGUANYLATE CYCLASE DGCP"/>
    <property type="match status" value="1"/>
</dbReference>
<feature type="compositionally biased region" description="Basic and acidic residues" evidence="1">
    <location>
        <begin position="346"/>
        <end position="358"/>
    </location>
</feature>
<dbReference type="InterPro" id="IPR029787">
    <property type="entry name" value="Nucleotide_cyclase"/>
</dbReference>
<dbReference type="EC" id="2.7.7.65" evidence="4"/>
<sequence length="358" mass="38163">MTSPGSSSFRASDEATIDDQAELGLLKAELAAVQAELRASREAQERNHSALCAIADGIAIVDTAGCVTCLNPVASHLTGWREEACLGRPLGNVVQFTDHHGRSIDVLAEGFSSDLEASVSLVRRDGHCILVDGAVSPVEGRDKRPLGAVVTFRNVTASTRMARELAYHANHDPLTGLQNRRAFRAQLQRAIGNAGKFHNGNALLYLDLDRFKAVNDGGGHRAGDELLRRLAVLVRKQLREHDTVARLGGDEFAVLLENCTAKGAAHVAGKIRDAVAALAFSWGGREFRIGASIGLVTFDDGNRTVEQLMATADSLCYAAKDAGRDRVAIHDPAGPRTLPGAHAASSRRDGRRQDVAGA</sequence>
<dbReference type="InterPro" id="IPR035965">
    <property type="entry name" value="PAS-like_dom_sf"/>
</dbReference>
<dbReference type="NCBIfam" id="TIGR00254">
    <property type="entry name" value="GGDEF"/>
    <property type="match status" value="1"/>
</dbReference>
<evidence type="ECO:0000313" key="4">
    <source>
        <dbReference type="EMBL" id="MCJ0826779.1"/>
    </source>
</evidence>
<dbReference type="SUPFAM" id="SSF55073">
    <property type="entry name" value="Nucleotide cyclase"/>
    <property type="match status" value="1"/>
</dbReference>
<dbReference type="InterPro" id="IPR000160">
    <property type="entry name" value="GGDEF_dom"/>
</dbReference>
<dbReference type="EMBL" id="JALGCL010000005">
    <property type="protein sequence ID" value="MCJ0826779.1"/>
    <property type="molecule type" value="Genomic_DNA"/>
</dbReference>
<keyword evidence="4" id="KW-0808">Transferase</keyword>